<feature type="domain" description="Amidohydrolase-related" evidence="8">
    <location>
        <begin position="54"/>
        <end position="435"/>
    </location>
</feature>
<dbReference type="UniPathway" id="UPA00395">
    <property type="reaction ID" value="UER00653"/>
</dbReference>
<feature type="binding site" evidence="7">
    <location>
        <position position="62"/>
    </location>
    <ligand>
        <name>Zn(2+)</name>
        <dbReference type="ChEBI" id="CHEBI:29105"/>
        <label>1</label>
    </ligand>
</feature>
<organism evidence="10 11">
    <name type="scientific">Bacillus salipaludis</name>
    <dbReference type="NCBI Taxonomy" id="2547811"/>
    <lineage>
        <taxon>Bacteria</taxon>
        <taxon>Bacillati</taxon>
        <taxon>Bacillota</taxon>
        <taxon>Bacilli</taxon>
        <taxon>Bacillales</taxon>
        <taxon>Bacillaceae</taxon>
        <taxon>Bacillus</taxon>
    </lineage>
</organism>
<evidence type="ECO:0000313" key="12">
    <source>
        <dbReference type="Proteomes" id="UP001178888"/>
    </source>
</evidence>
<dbReference type="EMBL" id="JAVGVR010000001">
    <property type="protein sequence ID" value="MDQ6596606.1"/>
    <property type="molecule type" value="Genomic_DNA"/>
</dbReference>
<dbReference type="NCBIfam" id="TIGR03178">
    <property type="entry name" value="allantoinase"/>
    <property type="match status" value="1"/>
</dbReference>
<evidence type="ECO:0000259" key="8">
    <source>
        <dbReference type="Pfam" id="PF01979"/>
    </source>
</evidence>
<dbReference type="InterPro" id="IPR011059">
    <property type="entry name" value="Metal-dep_hydrolase_composite"/>
</dbReference>
<accession>A0A4R5VKX5</accession>
<evidence type="ECO:0000256" key="3">
    <source>
        <dbReference type="ARBA" id="ARBA00022631"/>
    </source>
</evidence>
<dbReference type="Pfam" id="PF01979">
    <property type="entry name" value="Amidohydro_1"/>
    <property type="match status" value="1"/>
</dbReference>
<dbReference type="InterPro" id="IPR006680">
    <property type="entry name" value="Amidohydro-rel"/>
</dbReference>
<comment type="similarity">
    <text evidence="1">Belongs to the metallo-dependent hydrolases superfamily. Hydantoinase/dihydropyrimidinase family.</text>
</comment>
<dbReference type="InterPro" id="IPR017593">
    <property type="entry name" value="Allantoinase"/>
</dbReference>
<comment type="subunit">
    <text evidence="2 7">Homotetramer.</text>
</comment>
<feature type="binding site" evidence="7">
    <location>
        <position position="64"/>
    </location>
    <ligand>
        <name>Zn(2+)</name>
        <dbReference type="ChEBI" id="CHEBI:29105"/>
        <label>1</label>
    </ligand>
</feature>
<dbReference type="AlphaFoldDB" id="A0A4R5VKX5"/>
<keyword evidence="5 7" id="KW-0378">Hydrolase</keyword>
<comment type="function">
    <text evidence="7">Catalyzes the conversion of allantoin (5-ureidohydantoin) to allantoic acid by hydrolytic cleavage of the five-member hydantoin ring.</text>
</comment>
<sequence length="452" mass="49545">MGTYDLIIRNGNIVIDTIVQGDIAIKDGKIKEVSVGKSLAATAEREIDASGQHIVPGLIDTHVHFNEPGRTEWEGVRTGSRSLAAGGVTTYFDMPLNSTPPTINKENLELKRVLSEEKSVVNCRFWGGLVPENIENIKELYENGVIGFKAFMSPSGIADFNHVDDRAIFKGMSEIASIGSLLAVHAESTVICDQLAEEKQRQNKTSAKDFVESRPIISEIEAVRRIISYAEATGCKLHIVHASSRKVVEVINEAKQRGVDITVETCPHYLSLTLKDLEEKGGVAKCCPPLRDNQEVEQLWLAVANGEIDVIASDHSPAPPSMKKVTNGDFFKAWGGISGAQSTLNIMLTEGYFNRNLPLEKVVELTAANPAKLFGLYPQKGIIAVDSDADLAIVNLNESFELKQEDLFYRHQQSPYVGKTFKGKVTTTIVNGKVVFENGNITIGEKTEINSY</sequence>
<dbReference type="Proteomes" id="UP000295132">
    <property type="component" value="Unassembled WGS sequence"/>
</dbReference>
<evidence type="ECO:0000313" key="11">
    <source>
        <dbReference type="Proteomes" id="UP000295132"/>
    </source>
</evidence>
<comment type="catalytic activity">
    <reaction evidence="7">
        <text>(S)-allantoin + H2O = allantoate + H(+)</text>
        <dbReference type="Rhea" id="RHEA:17029"/>
        <dbReference type="ChEBI" id="CHEBI:15377"/>
        <dbReference type="ChEBI" id="CHEBI:15378"/>
        <dbReference type="ChEBI" id="CHEBI:15678"/>
        <dbReference type="ChEBI" id="CHEBI:17536"/>
        <dbReference type="EC" id="3.5.2.5"/>
    </reaction>
</comment>
<protein>
    <recommendedName>
        <fullName evidence="7">Allantoinase</fullName>
        <ecNumber evidence="7">3.5.2.5</ecNumber>
    </recommendedName>
    <alternativeName>
        <fullName evidence="7">Allantoin-utilizing enzyme</fullName>
    </alternativeName>
</protein>
<dbReference type="NCBIfam" id="NF004839">
    <property type="entry name" value="PRK06189.1"/>
    <property type="match status" value="1"/>
</dbReference>
<keyword evidence="6 7" id="KW-0862">Zinc</keyword>
<dbReference type="GO" id="GO:0005737">
    <property type="term" value="C:cytoplasm"/>
    <property type="evidence" value="ECO:0007669"/>
    <property type="project" value="TreeGrafter"/>
</dbReference>
<feature type="binding site" evidence="7">
    <location>
        <position position="241"/>
    </location>
    <ligand>
        <name>Zn(2+)</name>
        <dbReference type="ChEBI" id="CHEBI:29105"/>
        <label>2</label>
    </ligand>
</feature>
<keyword evidence="12" id="KW-1185">Reference proteome</keyword>
<dbReference type="GO" id="GO:0008270">
    <property type="term" value="F:zinc ion binding"/>
    <property type="evidence" value="ECO:0007669"/>
    <property type="project" value="InterPro"/>
</dbReference>
<feature type="modified residue" description="N6-carboxylysine" evidence="7">
    <location>
        <position position="149"/>
    </location>
</feature>
<comment type="PTM">
    <text evidence="7">Carboxylation allows a single lysine to coordinate two zinc ions.</text>
</comment>
<dbReference type="GO" id="GO:0050897">
    <property type="term" value="F:cobalt ion binding"/>
    <property type="evidence" value="ECO:0007669"/>
    <property type="project" value="InterPro"/>
</dbReference>
<comment type="similarity">
    <text evidence="7">Belongs to the metallo-dependent hydrolases superfamily. Allantoinase family.</text>
</comment>
<dbReference type="EC" id="3.5.2.5" evidence="7"/>
<dbReference type="Gene3D" id="2.30.40.10">
    <property type="entry name" value="Urease, subunit C, domain 1"/>
    <property type="match status" value="1"/>
</dbReference>
<reference evidence="10 11" key="1">
    <citation type="submission" date="2019-03" db="EMBL/GenBank/DDBJ databases">
        <title>Bacillus niacini sp. nov. a Nicotinate-Metabolizing Mesophile Isolated from Soil.</title>
        <authorList>
            <person name="Zhang G."/>
        </authorList>
    </citation>
    <scope>NUCLEOTIDE SEQUENCE [LARGE SCALE GENOMIC DNA]</scope>
    <source>
        <strain evidence="10 11">WN066</strain>
    </source>
</reference>
<dbReference type="Gene3D" id="3.20.20.140">
    <property type="entry name" value="Metal-dependent hydrolases"/>
    <property type="match status" value="1"/>
</dbReference>
<dbReference type="SUPFAM" id="SSF51338">
    <property type="entry name" value="Composite domain of metallo-dependent hydrolases"/>
    <property type="match status" value="1"/>
</dbReference>
<keyword evidence="3 7" id="KW-0659">Purine metabolism</keyword>
<dbReference type="GO" id="GO:0006145">
    <property type="term" value="P:purine nucleobase catabolic process"/>
    <property type="evidence" value="ECO:0007669"/>
    <property type="project" value="TreeGrafter"/>
</dbReference>
<evidence type="ECO:0000256" key="4">
    <source>
        <dbReference type="ARBA" id="ARBA00022723"/>
    </source>
</evidence>
<feature type="binding site" description="via carbamate group" evidence="7">
    <location>
        <position position="149"/>
    </location>
    <ligand>
        <name>Zn(2+)</name>
        <dbReference type="ChEBI" id="CHEBI:29105"/>
        <label>2</label>
    </ligand>
</feature>
<dbReference type="HAMAP" id="MF_01645">
    <property type="entry name" value="Hydantoinase"/>
    <property type="match status" value="1"/>
</dbReference>
<dbReference type="GO" id="GO:0000256">
    <property type="term" value="P:allantoin catabolic process"/>
    <property type="evidence" value="ECO:0007669"/>
    <property type="project" value="UniProtKB-UniRule"/>
</dbReference>
<evidence type="ECO:0000256" key="5">
    <source>
        <dbReference type="ARBA" id="ARBA00022801"/>
    </source>
</evidence>
<evidence type="ECO:0000256" key="7">
    <source>
        <dbReference type="HAMAP-Rule" id="MF_01645"/>
    </source>
</evidence>
<dbReference type="PANTHER" id="PTHR43668:SF4">
    <property type="entry name" value="ALLANTOINASE"/>
    <property type="match status" value="1"/>
</dbReference>
<evidence type="ECO:0000313" key="10">
    <source>
        <dbReference type="EMBL" id="TDK58479.1"/>
    </source>
</evidence>
<dbReference type="Proteomes" id="UP001178888">
    <property type="component" value="Unassembled WGS sequence"/>
</dbReference>
<feature type="binding site" evidence="7">
    <location>
        <position position="185"/>
    </location>
    <ligand>
        <name>Zn(2+)</name>
        <dbReference type="ChEBI" id="CHEBI:29105"/>
        <label>2</label>
    </ligand>
</feature>
<comment type="cofactor">
    <cofactor evidence="7">
        <name>Zn(2+)</name>
        <dbReference type="ChEBI" id="CHEBI:29105"/>
    </cofactor>
    <text evidence="7">Binds 2 Zn(2+) ions per subunit.</text>
</comment>
<dbReference type="SUPFAM" id="SSF51556">
    <property type="entry name" value="Metallo-dependent hydrolases"/>
    <property type="match status" value="1"/>
</dbReference>
<keyword evidence="4 7" id="KW-0479">Metal-binding</keyword>
<dbReference type="InterPro" id="IPR050138">
    <property type="entry name" value="DHOase/Allantoinase_Hydrolase"/>
</dbReference>
<evidence type="ECO:0000256" key="2">
    <source>
        <dbReference type="ARBA" id="ARBA00011881"/>
    </source>
</evidence>
<gene>
    <name evidence="7" type="primary">allB</name>
    <name evidence="7" type="synonym">pucH</name>
    <name evidence="10" type="ORF">E2K98_22810</name>
    <name evidence="9" type="ORF">RCG21_09495</name>
</gene>
<dbReference type="InterPro" id="IPR032466">
    <property type="entry name" value="Metal_Hydrolase"/>
</dbReference>
<evidence type="ECO:0000313" key="9">
    <source>
        <dbReference type="EMBL" id="MDQ6596606.1"/>
    </source>
</evidence>
<feature type="binding site" description="via carbamate group" evidence="7">
    <location>
        <position position="149"/>
    </location>
    <ligand>
        <name>Zn(2+)</name>
        <dbReference type="ChEBI" id="CHEBI:29105"/>
        <label>1</label>
    </ligand>
</feature>
<feature type="binding site" evidence="7">
    <location>
        <position position="314"/>
    </location>
    <ligand>
        <name>Zn(2+)</name>
        <dbReference type="ChEBI" id="CHEBI:29105"/>
        <label>1</label>
    </ligand>
</feature>
<dbReference type="RefSeq" id="WP_133338282.1">
    <property type="nucleotide sequence ID" value="NZ_JAVGVR010000001.1"/>
</dbReference>
<name>A0A4R5VKX5_9BACI</name>
<dbReference type="EMBL" id="SMYO01000013">
    <property type="protein sequence ID" value="TDK58479.1"/>
    <property type="molecule type" value="Genomic_DNA"/>
</dbReference>
<dbReference type="InterPro" id="IPR018228">
    <property type="entry name" value="DNase_TatD-rel_CS"/>
</dbReference>
<reference evidence="9" key="2">
    <citation type="submission" date="2023-08" db="EMBL/GenBank/DDBJ databases">
        <title>Nitrogen cycling bacteria in agricultural field soils.</title>
        <authorList>
            <person name="Jang J."/>
        </authorList>
    </citation>
    <scope>NUCLEOTIDE SEQUENCE</scope>
    <source>
        <strain evidence="9">PS3-36</strain>
    </source>
</reference>
<comment type="pathway">
    <text evidence="7">Nitrogen metabolism; (S)-allantoin degradation; allantoate from (S)-allantoin: step 1/1.</text>
</comment>
<dbReference type="FunFam" id="3.20.20.140:FF:000174">
    <property type="entry name" value="Dihydropyrimidinase-related protein 2"/>
    <property type="match status" value="1"/>
</dbReference>
<dbReference type="PROSITE" id="PS01137">
    <property type="entry name" value="TATD_1"/>
    <property type="match status" value="1"/>
</dbReference>
<proteinExistence type="inferred from homology"/>
<evidence type="ECO:0000256" key="1">
    <source>
        <dbReference type="ARBA" id="ARBA00008829"/>
    </source>
</evidence>
<evidence type="ECO:0000256" key="6">
    <source>
        <dbReference type="ARBA" id="ARBA00022833"/>
    </source>
</evidence>
<comment type="caution">
    <text evidence="10">The sequence shown here is derived from an EMBL/GenBank/DDBJ whole genome shotgun (WGS) entry which is preliminary data.</text>
</comment>
<dbReference type="InterPro" id="IPR047604">
    <property type="entry name" value="Allantoinase_bact"/>
</dbReference>
<dbReference type="PANTHER" id="PTHR43668">
    <property type="entry name" value="ALLANTOINASE"/>
    <property type="match status" value="1"/>
</dbReference>
<dbReference type="GO" id="GO:0004038">
    <property type="term" value="F:allantoinase activity"/>
    <property type="evidence" value="ECO:0007669"/>
    <property type="project" value="UniProtKB-UniRule"/>
</dbReference>